<name>Q982P5_RHILO</name>
<dbReference type="RefSeq" id="WP_010915710.1">
    <property type="nucleotide sequence ID" value="NC_002678.2"/>
</dbReference>
<evidence type="ECO:0000313" key="3">
    <source>
        <dbReference type="Proteomes" id="UP000000552"/>
    </source>
</evidence>
<dbReference type="HOGENOM" id="CLU_007383_1_7_5"/>
<dbReference type="InterPro" id="IPR001509">
    <property type="entry name" value="Epimerase_deHydtase"/>
</dbReference>
<evidence type="ECO:0000313" key="2">
    <source>
        <dbReference type="EMBL" id="BAB54411.1"/>
    </source>
</evidence>
<dbReference type="Pfam" id="PF01370">
    <property type="entry name" value="Epimerase"/>
    <property type="match status" value="1"/>
</dbReference>
<dbReference type="SUPFAM" id="SSF51735">
    <property type="entry name" value="NAD(P)-binding Rossmann-fold domains"/>
    <property type="match status" value="1"/>
</dbReference>
<dbReference type="InterPro" id="IPR036291">
    <property type="entry name" value="NAD(P)-bd_dom_sf"/>
</dbReference>
<dbReference type="eggNOG" id="COG0451">
    <property type="taxonomic scope" value="Bacteria"/>
</dbReference>
<protein>
    <submittedName>
        <fullName evidence="2">UDP-glucose 4-epimerase</fullName>
    </submittedName>
</protein>
<dbReference type="AlphaFoldDB" id="Q982P5"/>
<dbReference type="InterPro" id="IPR050177">
    <property type="entry name" value="Lipid_A_modif_metabolic_enz"/>
</dbReference>
<sequence length="310" mass="34208">MVAKCLVLGGGGFIGSNICRRLSAEGLSVTAFGRRKGIAPLPREIAWFEGDFRDNLAVTKALQSHDTVIHLVHSTWPSTADADMAADIRDSVIPSVELLDACVRSGVKRIIYFSSGGTVYGEVDEIPIREDSPTNPVGAYGVSKLMIEHYVRLYERKYGLNSFIVRLANPFGPWQVEAHNQGLVAFAGHLIQSDRQVTVYGDGSARRDYVYVEDVANFVARLINYNGAKRTFNVGGGGNGQSILDVIHAIETSLGKRAMIKREPSRPFDVPSNVLSIERAEKELGWRPATSFPDGIDYTLSWQREFYARP</sequence>
<evidence type="ECO:0000259" key="1">
    <source>
        <dbReference type="Pfam" id="PF01370"/>
    </source>
</evidence>
<accession>Q982P5</accession>
<dbReference type="EMBL" id="BA000012">
    <property type="protein sequence ID" value="BAB54411.1"/>
    <property type="molecule type" value="Genomic_DNA"/>
</dbReference>
<proteinExistence type="predicted"/>
<dbReference type="PANTHER" id="PTHR43245:SF13">
    <property type="entry name" value="UDP-D-APIOSE_UDP-D-XYLOSE SYNTHASE 2"/>
    <property type="match status" value="1"/>
</dbReference>
<dbReference type="PATRIC" id="fig|266835.9.peg.6837"/>
<dbReference type="Proteomes" id="UP000000552">
    <property type="component" value="Chromosome"/>
</dbReference>
<reference evidence="2 3" key="1">
    <citation type="journal article" date="2000" name="DNA Res.">
        <title>Complete genome structure of the nitrogen-fixing symbiotic bacterium Mesorhizobium loti.</title>
        <authorList>
            <person name="Kaneko T."/>
            <person name="Nakamura Y."/>
            <person name="Sato S."/>
            <person name="Asamizu E."/>
            <person name="Kato T."/>
            <person name="Sasamoto S."/>
            <person name="Watanabe A."/>
            <person name="Idesawa K."/>
            <person name="Ishikawa A."/>
            <person name="Kawashima K."/>
            <person name="Kimura T."/>
            <person name="Kishida Y."/>
            <person name="Kiyokawa C."/>
            <person name="Kohara M."/>
            <person name="Matsumoto M."/>
            <person name="Matsuno A."/>
            <person name="Mochizuki Y."/>
            <person name="Nakayama S."/>
            <person name="Nakazaki N."/>
            <person name="Shimpo S."/>
            <person name="Sugimoto M."/>
            <person name="Takeuchi C."/>
            <person name="Yamada M."/>
            <person name="Tabata S."/>
        </authorList>
    </citation>
    <scope>NUCLEOTIDE SEQUENCE [LARGE SCALE GENOMIC DNA]</scope>
    <source>
        <strain evidence="3">LMG 29417 / CECT 9101 / MAFF 303099</strain>
    </source>
</reference>
<dbReference type="PANTHER" id="PTHR43245">
    <property type="entry name" value="BIFUNCTIONAL POLYMYXIN RESISTANCE PROTEIN ARNA"/>
    <property type="match status" value="1"/>
</dbReference>
<organism evidence="2 3">
    <name type="scientific">Mesorhizobium japonicum (strain LMG 29417 / CECT 9101 / MAFF 303099)</name>
    <name type="common">Mesorhizobium loti (strain MAFF 303099)</name>
    <dbReference type="NCBI Taxonomy" id="266835"/>
    <lineage>
        <taxon>Bacteria</taxon>
        <taxon>Pseudomonadati</taxon>
        <taxon>Pseudomonadota</taxon>
        <taxon>Alphaproteobacteria</taxon>
        <taxon>Hyphomicrobiales</taxon>
        <taxon>Phyllobacteriaceae</taxon>
        <taxon>Mesorhizobium</taxon>
    </lineage>
</organism>
<feature type="domain" description="NAD-dependent epimerase/dehydratase" evidence="1">
    <location>
        <begin position="6"/>
        <end position="235"/>
    </location>
</feature>
<dbReference type="Gene3D" id="3.40.50.720">
    <property type="entry name" value="NAD(P)-binding Rossmann-like Domain"/>
    <property type="match status" value="1"/>
</dbReference>
<dbReference type="KEGG" id="mlo:mlr8551"/>
<gene>
    <name evidence="2" type="ordered locus">mlr8551</name>
</gene>